<evidence type="ECO:0000256" key="1">
    <source>
        <dbReference type="SAM" id="Phobius"/>
    </source>
</evidence>
<keyword evidence="3" id="KW-1185">Reference proteome</keyword>
<organism evidence="2 3">
    <name type="scientific">Ceratodon purpureus</name>
    <name type="common">Fire moss</name>
    <name type="synonym">Dicranum purpureum</name>
    <dbReference type="NCBI Taxonomy" id="3225"/>
    <lineage>
        <taxon>Eukaryota</taxon>
        <taxon>Viridiplantae</taxon>
        <taxon>Streptophyta</taxon>
        <taxon>Embryophyta</taxon>
        <taxon>Bryophyta</taxon>
        <taxon>Bryophytina</taxon>
        <taxon>Bryopsida</taxon>
        <taxon>Dicranidae</taxon>
        <taxon>Pseudoditrichales</taxon>
        <taxon>Ditrichaceae</taxon>
        <taxon>Ceratodon</taxon>
    </lineage>
</organism>
<dbReference type="Proteomes" id="UP000822688">
    <property type="component" value="Chromosome 10"/>
</dbReference>
<name>A0A8T0GPX9_CERPU</name>
<keyword evidence="1" id="KW-0812">Transmembrane</keyword>
<keyword evidence="1" id="KW-0472">Membrane</keyword>
<gene>
    <name evidence="2" type="ORF">KC19_10G075000</name>
</gene>
<protein>
    <submittedName>
        <fullName evidence="2">Uncharacterized protein</fullName>
    </submittedName>
</protein>
<keyword evidence="1" id="KW-1133">Transmembrane helix</keyword>
<comment type="caution">
    <text evidence="2">The sequence shown here is derived from an EMBL/GenBank/DDBJ whole genome shotgun (WGS) entry which is preliminary data.</text>
</comment>
<proteinExistence type="predicted"/>
<sequence length="131" mass="14378">MWFAINSHLEGHNYHCQTANPAPSPLFPPHCNVLHLIPSPPTMEERCRLTELSTARSCHNPSLTGHNTTSVSTSGDDHNLFDMNTFTSKCNLSATVCMLLVSMMMFPGQVLAFYTVTSCEMEPGVQHGGVI</sequence>
<evidence type="ECO:0000313" key="3">
    <source>
        <dbReference type="Proteomes" id="UP000822688"/>
    </source>
</evidence>
<reference evidence="2" key="1">
    <citation type="submission" date="2020-06" db="EMBL/GenBank/DDBJ databases">
        <title>WGS assembly of Ceratodon purpureus strain R40.</title>
        <authorList>
            <person name="Carey S.B."/>
            <person name="Jenkins J."/>
            <person name="Shu S."/>
            <person name="Lovell J.T."/>
            <person name="Sreedasyam A."/>
            <person name="Maumus F."/>
            <person name="Tiley G.P."/>
            <person name="Fernandez-Pozo N."/>
            <person name="Barry K."/>
            <person name="Chen C."/>
            <person name="Wang M."/>
            <person name="Lipzen A."/>
            <person name="Daum C."/>
            <person name="Saski C.A."/>
            <person name="Payton A.C."/>
            <person name="Mcbreen J.C."/>
            <person name="Conrad R.E."/>
            <person name="Kollar L.M."/>
            <person name="Olsson S."/>
            <person name="Huttunen S."/>
            <person name="Landis J.B."/>
            <person name="Wickett N.J."/>
            <person name="Johnson M.G."/>
            <person name="Rensing S.A."/>
            <person name="Grimwood J."/>
            <person name="Schmutz J."/>
            <person name="Mcdaniel S.F."/>
        </authorList>
    </citation>
    <scope>NUCLEOTIDE SEQUENCE</scope>
    <source>
        <strain evidence="2">R40</strain>
    </source>
</reference>
<evidence type="ECO:0000313" key="2">
    <source>
        <dbReference type="EMBL" id="KAG0559052.1"/>
    </source>
</evidence>
<dbReference type="EMBL" id="CM026431">
    <property type="protein sequence ID" value="KAG0559052.1"/>
    <property type="molecule type" value="Genomic_DNA"/>
</dbReference>
<feature type="transmembrane region" description="Helical" evidence="1">
    <location>
        <begin position="92"/>
        <end position="114"/>
    </location>
</feature>
<dbReference type="AlphaFoldDB" id="A0A8T0GPX9"/>
<accession>A0A8T0GPX9</accession>